<name>A0ABY5AHR6_9ACTO</name>
<dbReference type="EMBL" id="CP099547">
    <property type="protein sequence ID" value="USR79728.1"/>
    <property type="molecule type" value="Genomic_DNA"/>
</dbReference>
<reference evidence="3" key="1">
    <citation type="submission" date="2022-06" db="EMBL/GenBank/DDBJ databases">
        <title>Complete Genome Sequence of Arcanobacterium pinnipediorum strain DSM 28752 isolated from a harbour seal.</title>
        <authorList>
            <person name="Borowiak M."/>
            <person name="Kreitlow A."/>
            <person name="Alssahen M."/>
            <person name="Malorny B."/>
            <person name="Laemmler C."/>
            <person name="Prenger-Berninghoff E."/>
            <person name="Siebert U."/>
            <person name="Ploetz M."/>
            <person name="Abdulmawjood A."/>
        </authorList>
    </citation>
    <scope>NUCLEOTIDE SEQUENCE</scope>
    <source>
        <strain evidence="3">DSM 28752</strain>
    </source>
</reference>
<dbReference type="RefSeq" id="WP_252673593.1">
    <property type="nucleotide sequence ID" value="NZ_CP099547.1"/>
</dbReference>
<gene>
    <name evidence="3" type="ORF">NG665_01685</name>
</gene>
<feature type="compositionally biased region" description="Basic and acidic residues" evidence="1">
    <location>
        <begin position="337"/>
        <end position="356"/>
    </location>
</feature>
<feature type="region of interest" description="Disordered" evidence="1">
    <location>
        <begin position="231"/>
        <end position="262"/>
    </location>
</feature>
<feature type="region of interest" description="Disordered" evidence="1">
    <location>
        <begin position="313"/>
        <end position="406"/>
    </location>
</feature>
<evidence type="ECO:0000256" key="2">
    <source>
        <dbReference type="SAM" id="Phobius"/>
    </source>
</evidence>
<evidence type="ECO:0000313" key="4">
    <source>
        <dbReference type="Proteomes" id="UP001056109"/>
    </source>
</evidence>
<protein>
    <submittedName>
        <fullName evidence="3">Uncharacterized protein</fullName>
    </submittedName>
</protein>
<feature type="compositionally biased region" description="Polar residues" evidence="1">
    <location>
        <begin position="372"/>
        <end position="391"/>
    </location>
</feature>
<evidence type="ECO:0000256" key="1">
    <source>
        <dbReference type="SAM" id="MobiDB-lite"/>
    </source>
</evidence>
<feature type="transmembrane region" description="Helical" evidence="2">
    <location>
        <begin position="184"/>
        <end position="202"/>
    </location>
</feature>
<evidence type="ECO:0000313" key="3">
    <source>
        <dbReference type="EMBL" id="USR79728.1"/>
    </source>
</evidence>
<proteinExistence type="predicted"/>
<keyword evidence="2" id="KW-0472">Membrane</keyword>
<accession>A0ABY5AHR6</accession>
<organism evidence="3 4">
    <name type="scientific">Arcanobacterium pinnipediorum</name>
    <dbReference type="NCBI Taxonomy" id="1503041"/>
    <lineage>
        <taxon>Bacteria</taxon>
        <taxon>Bacillati</taxon>
        <taxon>Actinomycetota</taxon>
        <taxon>Actinomycetes</taxon>
        <taxon>Actinomycetales</taxon>
        <taxon>Actinomycetaceae</taxon>
        <taxon>Arcanobacterium</taxon>
    </lineage>
</organism>
<feature type="compositionally biased region" description="Basic and acidic residues" evidence="1">
    <location>
        <begin position="396"/>
        <end position="406"/>
    </location>
</feature>
<sequence>MKRILGSISLVVGVALIVATFAVFTSQGAKTNLKLSTPTAQSEVFVYTEPGVLTLVDDHVKVTLSAAHDDIQWSLAHPNDALAFIGQAPAQSIAGLESWEELKTLAHEGTPEGLQEITNGVGSQTFSLVGSDLWIEEGSDQGEVVLQFDAKDVEGLILVATTKQGKAPEVTLEWARIRDIGSPVVFYVIGSLLALIGSFLLLNDYQERQFGRAQRHTAVKLRVRNTNGASTSILESVDDGGPGSQGDRDAQRTHTGGAFGASILPASTRSDIFRNRELADEDRILLHQSPTSQHAEESSTSVDEVLPTDTFAVSDDDQEDTNRDALSSNVSLGSGEVSDHDGEASDHDGEVSDHGGEVSPNTDRALSDGEDNVSSSAQTEGSGNNWRSLWNFSWDGPREEKGDHDA</sequence>
<keyword evidence="4" id="KW-1185">Reference proteome</keyword>
<keyword evidence="2" id="KW-1133">Transmembrane helix</keyword>
<keyword evidence="2" id="KW-0812">Transmembrane</keyword>
<dbReference type="Proteomes" id="UP001056109">
    <property type="component" value="Chromosome"/>
</dbReference>